<name>A0A344UPH1_9NEIS</name>
<keyword evidence="1" id="KW-0175">Coiled coil</keyword>
<sequence length="176" mass="19441">MVWYDMTLYGTVPSCAMPLICIEVNMEFPGSEVLGVLISGAGASGVLIASLMALAALLGIVLMQIRKFNTADRGTQALLVSLTEERNRANQIADQAMRERNEAVQQLLAVDHQAKRSDTRILELEHEVLLLRENVKTLQQTLDGMARELNQATQLITAQKAVIDELRQMARGGRHD</sequence>
<dbReference type="KEGG" id="chrb:DK843_22740"/>
<reference evidence="3 4" key="1">
    <citation type="submission" date="2018-05" db="EMBL/GenBank/DDBJ databases">
        <title>Genome sequencing, assembly and analysis of the novel insecticidal bacterium, Chromobacterium phragmitis.</title>
        <authorList>
            <person name="Sparks M.E."/>
            <person name="Blackburn M.B."/>
            <person name="Gundersen-Rindal D.E."/>
        </authorList>
    </citation>
    <scope>NUCLEOTIDE SEQUENCE [LARGE SCALE GENOMIC DNA]</scope>
    <source>
        <strain evidence="3">IIBBL 274-1</strain>
        <plasmid evidence="3 4">unnamed</plasmid>
    </source>
</reference>
<gene>
    <name evidence="3" type="ORF">DK843_22740</name>
</gene>
<feature type="coiled-coil region" evidence="1">
    <location>
        <begin position="79"/>
        <end position="169"/>
    </location>
</feature>
<geneLocation type="plasmid" evidence="3 4">
    <name>unnamed</name>
</geneLocation>
<feature type="transmembrane region" description="Helical" evidence="2">
    <location>
        <begin position="33"/>
        <end position="63"/>
    </location>
</feature>
<proteinExistence type="predicted"/>
<evidence type="ECO:0000313" key="3">
    <source>
        <dbReference type="EMBL" id="AXE37169.1"/>
    </source>
</evidence>
<keyword evidence="2" id="KW-1133">Transmembrane helix</keyword>
<dbReference type="AlphaFoldDB" id="A0A344UPH1"/>
<keyword evidence="2" id="KW-0812">Transmembrane</keyword>
<accession>A0A344UPH1</accession>
<keyword evidence="2" id="KW-0472">Membrane</keyword>
<keyword evidence="3" id="KW-0614">Plasmid</keyword>
<protein>
    <submittedName>
        <fullName evidence="3">Uncharacterized protein</fullName>
    </submittedName>
</protein>
<evidence type="ECO:0000313" key="4">
    <source>
        <dbReference type="Proteomes" id="UP000252038"/>
    </source>
</evidence>
<evidence type="ECO:0000256" key="1">
    <source>
        <dbReference type="SAM" id="Coils"/>
    </source>
</evidence>
<organism evidence="3 4">
    <name type="scientific">Chromobacterium phragmitis</name>
    <dbReference type="NCBI Taxonomy" id="2202141"/>
    <lineage>
        <taxon>Bacteria</taxon>
        <taxon>Pseudomonadati</taxon>
        <taxon>Pseudomonadota</taxon>
        <taxon>Betaproteobacteria</taxon>
        <taxon>Neisseriales</taxon>
        <taxon>Chromobacteriaceae</taxon>
        <taxon>Chromobacterium</taxon>
    </lineage>
</organism>
<dbReference type="Proteomes" id="UP000252038">
    <property type="component" value="Plasmid unnamed"/>
</dbReference>
<dbReference type="EMBL" id="CP029555">
    <property type="protein sequence ID" value="AXE37169.1"/>
    <property type="molecule type" value="Genomic_DNA"/>
</dbReference>
<dbReference type="RefSeq" id="WP_114074603.1">
    <property type="nucleotide sequence ID" value="NZ_CP029555.1"/>
</dbReference>
<evidence type="ECO:0000256" key="2">
    <source>
        <dbReference type="SAM" id="Phobius"/>
    </source>
</evidence>